<dbReference type="RefSeq" id="WP_353720116.1">
    <property type="nucleotide sequence ID" value="NZ_CP159289.1"/>
</dbReference>
<organism evidence="1">
    <name type="scientific">Dyadobacter sp. 676</name>
    <dbReference type="NCBI Taxonomy" id="3088362"/>
    <lineage>
        <taxon>Bacteria</taxon>
        <taxon>Pseudomonadati</taxon>
        <taxon>Bacteroidota</taxon>
        <taxon>Cytophagia</taxon>
        <taxon>Cytophagales</taxon>
        <taxon>Spirosomataceae</taxon>
        <taxon>Dyadobacter</taxon>
    </lineage>
</organism>
<reference evidence="1" key="1">
    <citation type="submission" date="2024-06" db="EMBL/GenBank/DDBJ databases">
        <title>Sequencing and assembly of the genome of Dyadobacter sp. strain 676, a symbiont of Cyamopsis tetragonoloba.</title>
        <authorList>
            <person name="Guro P."/>
            <person name="Sazanova A."/>
            <person name="Kuznetsova I."/>
            <person name="Belimov A."/>
            <person name="Safronova V."/>
        </authorList>
    </citation>
    <scope>NUCLEOTIDE SEQUENCE</scope>
    <source>
        <strain evidence="1">676</strain>
    </source>
</reference>
<dbReference type="InterPro" id="IPR046733">
    <property type="entry name" value="DUF6625"/>
</dbReference>
<dbReference type="EMBL" id="CP159289">
    <property type="protein sequence ID" value="XCH24808.1"/>
    <property type="molecule type" value="Genomic_DNA"/>
</dbReference>
<protein>
    <submittedName>
        <fullName evidence="1">DUF6625 family protein</fullName>
    </submittedName>
</protein>
<gene>
    <name evidence="1" type="ORF">ABV298_31740</name>
</gene>
<proteinExistence type="predicted"/>
<accession>A0AAU8FMM7</accession>
<sequence>MVSGLVKCNTVVIVPYFGELPWYFWYFIKSCENNPDFHFLLIGDSFDAVDCPANVMIVPMNLNELAELICTKLGFPVQLSKAYKLCDFKPAYGLIFSDFIADYQFWAQSDIDVIFGKLSSFLTPDFLSQYDYVSVRHDYTSGCFSVFRNLDWVNRLFMLSKDYEMVYQSPGNYCFDQCNYTMDYLTNGGDLFKKFTEIESFTHVVRKEQAGERIRAHFDFILIEGLPGRIKYDRGRLIYQNRFEAILYHLYHFKRVYFPARKPAIIPKRFRISVSRIYC</sequence>
<dbReference type="Pfam" id="PF20330">
    <property type="entry name" value="DUF6625"/>
    <property type="match status" value="1"/>
</dbReference>
<name>A0AAU8FMM7_9BACT</name>
<dbReference type="AlphaFoldDB" id="A0AAU8FMM7"/>
<evidence type="ECO:0000313" key="1">
    <source>
        <dbReference type="EMBL" id="XCH24808.1"/>
    </source>
</evidence>